<dbReference type="AlphaFoldDB" id="A0A918PYP0"/>
<evidence type="ECO:0000256" key="3">
    <source>
        <dbReference type="ARBA" id="ARBA00022801"/>
    </source>
</evidence>
<dbReference type="Gene3D" id="2.60.420.10">
    <property type="entry name" value="Maltose phosphorylase, domain 3"/>
    <property type="match status" value="1"/>
</dbReference>
<dbReference type="PIRSF" id="PIRSF010631">
    <property type="entry name" value="A-rhamnsds"/>
    <property type="match status" value="1"/>
</dbReference>
<dbReference type="InterPro" id="IPR008979">
    <property type="entry name" value="Galactose-bd-like_sf"/>
</dbReference>
<evidence type="ECO:0000313" key="8">
    <source>
        <dbReference type="EMBL" id="GGZ25386.1"/>
    </source>
</evidence>
<comment type="caution">
    <text evidence="8">The sequence shown here is derived from an EMBL/GenBank/DDBJ whole genome shotgun (WGS) entry which is preliminary data.</text>
</comment>
<dbReference type="InterPro" id="IPR008902">
    <property type="entry name" value="Rhamnosid_concanavalin"/>
</dbReference>
<dbReference type="EC" id="3.2.1.40" evidence="2"/>
<dbReference type="InterPro" id="IPR035398">
    <property type="entry name" value="Bac_rhamnosid_C"/>
</dbReference>
<evidence type="ECO:0000256" key="1">
    <source>
        <dbReference type="ARBA" id="ARBA00001445"/>
    </source>
</evidence>
<dbReference type="Pfam" id="PF05592">
    <property type="entry name" value="Bac_rhamnosid"/>
    <property type="match status" value="1"/>
</dbReference>
<dbReference type="Gene3D" id="2.60.120.260">
    <property type="entry name" value="Galactose-binding domain-like"/>
    <property type="match status" value="2"/>
</dbReference>
<dbReference type="Pfam" id="PF25788">
    <property type="entry name" value="Ig_Rha78A_N"/>
    <property type="match status" value="1"/>
</dbReference>
<name>A0A918PYP0_9BACT</name>
<dbReference type="PANTHER" id="PTHR33307">
    <property type="entry name" value="ALPHA-RHAMNOSIDASE (EUROFUNG)"/>
    <property type="match status" value="1"/>
</dbReference>
<dbReference type="Proteomes" id="UP000619457">
    <property type="component" value="Unassembled WGS sequence"/>
</dbReference>
<dbReference type="InterPro" id="IPR013783">
    <property type="entry name" value="Ig-like_fold"/>
</dbReference>
<feature type="domain" description="Alpha-L-rhamnosidase concanavalin-like" evidence="4">
    <location>
        <begin position="338"/>
        <end position="436"/>
    </location>
</feature>
<dbReference type="InterPro" id="IPR012341">
    <property type="entry name" value="6hp_glycosidase-like_sf"/>
</dbReference>
<comment type="catalytic activity">
    <reaction evidence="1">
        <text>Hydrolysis of terminal non-reducing alpha-L-rhamnose residues in alpha-L-rhamnosides.</text>
        <dbReference type="EC" id="3.2.1.40"/>
    </reaction>
</comment>
<organism evidence="8 9">
    <name type="scientific">Echinicola pacifica</name>
    <dbReference type="NCBI Taxonomy" id="346377"/>
    <lineage>
        <taxon>Bacteria</taxon>
        <taxon>Pseudomonadati</taxon>
        <taxon>Bacteroidota</taxon>
        <taxon>Cytophagia</taxon>
        <taxon>Cytophagales</taxon>
        <taxon>Cyclobacteriaceae</taxon>
        <taxon>Echinicola</taxon>
    </lineage>
</organism>
<sequence length="899" mass="101811">MERAPESLVLSEGFKNPLGFYDAAPTFSWKLPQTNTLKSQSAYQIVMASSPELLPEEADIWDSEKQATDQSTWVNYGGGKLSSRQKVYWQVRYWSQEGKESQWSEINNFELGLLSNKDWQARWVGLPTAKDSIKGVGNFLMHRPQYLRNQFDLPSNVRSARLYITAKGIFDVHLNGEDVSDDVMPPGWTPYNKRIETLTYDVTDQLSSGKNTLAVELASGWHSGRISRGTAIYDNFASPKLLCQLEITLEDGSQKVILSDQNWKGSTAGPIRLAGIYDGEVYDANYEIPNWMANDFDDASWARVEVEELDDEVLLEPKRHTAVKQKLEVPVAEIVAENDTAAIFDFGQNMVGVPLIDVPMRKGDTLRIRFSEMLAPDGSFYTDNYRSALSTDLYIAAEDKNVQWSPKFTFHGYRYIELTGFDPSRKPRKNWLTGLVQYSDIEQQGTFTSSNEKLNQLQSNIIWGLRSNFFDIPTDCPQRDERLGWTGDAQVIAPTSIFNFDMHAFWAAWLQSLRETQSEHENGLIPFIIPDVLQNNNASSGWGDAGVIIPWDIYMRTGDKAILAENYDMMKKWIAYHESVSENYISTMFSFADWLQPFPANENKKGDTPARLINTAYFAHAAHLTSRIAGILEKTEDQQKYEDLYKTVSNAFEQEFFEEDGSIKEGQGTQTGYLLAIEFDLLSEEKKPKAITHLLAKIHEADDHLRTGFLGTPLLFKVLDELGEIDLMYRILFQESYPSWFYSINQGATTMWERWNSYSKTEGYNSESMNSLNHYAYGAIGEWMYERIAGIQLAAPGYKSIRIAPMPHEKLSAAAATLDTPYGKVASSWEHKGSAFHLEITVPPNTSAMVILPANTGKPLTVDGRALEENPEVKLVNTEKQAFTLRVPAGTYRFQSSLN</sequence>
<evidence type="ECO:0000259" key="4">
    <source>
        <dbReference type="Pfam" id="PF05592"/>
    </source>
</evidence>
<keyword evidence="3" id="KW-0378">Hydrolase</keyword>
<protein>
    <recommendedName>
        <fullName evidence="2">alpha-L-rhamnosidase</fullName>
        <ecNumber evidence="2">3.2.1.40</ecNumber>
    </recommendedName>
</protein>
<feature type="domain" description="Alpha-L-rhamnosidase C-terminal" evidence="7">
    <location>
        <begin position="790"/>
        <end position="858"/>
    </location>
</feature>
<dbReference type="GO" id="GO:0005975">
    <property type="term" value="P:carbohydrate metabolic process"/>
    <property type="evidence" value="ECO:0007669"/>
    <property type="project" value="InterPro"/>
</dbReference>
<dbReference type="InterPro" id="IPR013737">
    <property type="entry name" value="Bac_rhamnosid_N"/>
</dbReference>
<feature type="domain" description="Alpha-L-rhamnosidase six-hairpin glycosidase" evidence="6">
    <location>
        <begin position="442"/>
        <end position="788"/>
    </location>
</feature>
<proteinExistence type="predicted"/>
<reference evidence="8" key="1">
    <citation type="journal article" date="2014" name="Int. J. Syst. Evol. Microbiol.">
        <title>Complete genome sequence of Corynebacterium casei LMG S-19264T (=DSM 44701T), isolated from a smear-ripened cheese.</title>
        <authorList>
            <consortium name="US DOE Joint Genome Institute (JGI-PGF)"/>
            <person name="Walter F."/>
            <person name="Albersmeier A."/>
            <person name="Kalinowski J."/>
            <person name="Ruckert C."/>
        </authorList>
    </citation>
    <scope>NUCLEOTIDE SEQUENCE</scope>
    <source>
        <strain evidence="8">KCTC 12368</strain>
    </source>
</reference>
<dbReference type="Pfam" id="PF17389">
    <property type="entry name" value="Bac_rhamnosid6H"/>
    <property type="match status" value="1"/>
</dbReference>
<dbReference type="InterPro" id="IPR008928">
    <property type="entry name" value="6-hairpin_glycosidase_sf"/>
</dbReference>
<dbReference type="SUPFAM" id="SSF49785">
    <property type="entry name" value="Galactose-binding domain-like"/>
    <property type="match status" value="1"/>
</dbReference>
<dbReference type="InterPro" id="IPR016007">
    <property type="entry name" value="Alpha_rhamnosid"/>
</dbReference>
<evidence type="ECO:0000313" key="9">
    <source>
        <dbReference type="Proteomes" id="UP000619457"/>
    </source>
</evidence>
<dbReference type="InterPro" id="IPR035396">
    <property type="entry name" value="Bac_rhamnosid6H"/>
</dbReference>
<evidence type="ECO:0000259" key="7">
    <source>
        <dbReference type="Pfam" id="PF17390"/>
    </source>
</evidence>
<dbReference type="Gene3D" id="1.50.10.10">
    <property type="match status" value="1"/>
</dbReference>
<evidence type="ECO:0000259" key="6">
    <source>
        <dbReference type="Pfam" id="PF17389"/>
    </source>
</evidence>
<feature type="domain" description="Bacterial alpha-L-rhamnosidase N-terminal" evidence="5">
    <location>
        <begin position="156"/>
        <end position="320"/>
    </location>
</feature>
<dbReference type="Pfam" id="PF17390">
    <property type="entry name" value="Bac_rhamnosid_C"/>
    <property type="match status" value="1"/>
</dbReference>
<gene>
    <name evidence="8" type="ORF">GCM10007049_17370</name>
</gene>
<dbReference type="PANTHER" id="PTHR33307:SF6">
    <property type="entry name" value="ALPHA-RHAMNOSIDASE (EUROFUNG)-RELATED"/>
    <property type="match status" value="1"/>
</dbReference>
<dbReference type="Gene3D" id="2.60.40.10">
    <property type="entry name" value="Immunoglobulins"/>
    <property type="match status" value="1"/>
</dbReference>
<dbReference type="SUPFAM" id="SSF48208">
    <property type="entry name" value="Six-hairpin glycosidases"/>
    <property type="match status" value="1"/>
</dbReference>
<dbReference type="GO" id="GO:0030596">
    <property type="term" value="F:alpha-L-rhamnosidase activity"/>
    <property type="evidence" value="ECO:0007669"/>
    <property type="project" value="UniProtKB-EC"/>
</dbReference>
<evidence type="ECO:0000259" key="5">
    <source>
        <dbReference type="Pfam" id="PF08531"/>
    </source>
</evidence>
<dbReference type="EMBL" id="BMWX01000003">
    <property type="protein sequence ID" value="GGZ25386.1"/>
    <property type="molecule type" value="Genomic_DNA"/>
</dbReference>
<dbReference type="Pfam" id="PF08531">
    <property type="entry name" value="Bac_rhamnosid_N"/>
    <property type="match status" value="1"/>
</dbReference>
<keyword evidence="9" id="KW-1185">Reference proteome</keyword>
<accession>A0A918PYP0</accession>
<reference evidence="8" key="2">
    <citation type="submission" date="2020-09" db="EMBL/GenBank/DDBJ databases">
        <authorList>
            <person name="Sun Q."/>
            <person name="Kim S."/>
        </authorList>
    </citation>
    <scope>NUCLEOTIDE SEQUENCE</scope>
    <source>
        <strain evidence="8">KCTC 12368</strain>
    </source>
</reference>
<evidence type="ECO:0000256" key="2">
    <source>
        <dbReference type="ARBA" id="ARBA00012652"/>
    </source>
</evidence>